<comment type="caution">
    <text evidence="2">The sequence shown here is derived from an EMBL/GenBank/DDBJ whole genome shotgun (WGS) entry which is preliminary data.</text>
</comment>
<reference evidence="2 3" key="1">
    <citation type="journal article" date="2017" name="Gigascience">
        <title>Draft genome of the honey bee ectoparasitic mite, Tropilaelaps mercedesae, is shaped by the parasitic life history.</title>
        <authorList>
            <person name="Dong X."/>
            <person name="Armstrong S.D."/>
            <person name="Xia D."/>
            <person name="Makepeace B.L."/>
            <person name="Darby A.C."/>
            <person name="Kadowaki T."/>
        </authorList>
    </citation>
    <scope>NUCLEOTIDE SEQUENCE [LARGE SCALE GENOMIC DNA]</scope>
    <source>
        <strain evidence="2">Wuxi-XJTLU</strain>
    </source>
</reference>
<dbReference type="InterPro" id="IPR013783">
    <property type="entry name" value="Ig-like_fold"/>
</dbReference>
<feature type="region of interest" description="Disordered" evidence="1">
    <location>
        <begin position="1"/>
        <end position="23"/>
    </location>
</feature>
<evidence type="ECO:0000256" key="1">
    <source>
        <dbReference type="SAM" id="MobiDB-lite"/>
    </source>
</evidence>
<evidence type="ECO:0000313" key="3">
    <source>
        <dbReference type="Proteomes" id="UP000192247"/>
    </source>
</evidence>
<organism evidence="2 3">
    <name type="scientific">Tropilaelaps mercedesae</name>
    <dbReference type="NCBI Taxonomy" id="418985"/>
    <lineage>
        <taxon>Eukaryota</taxon>
        <taxon>Metazoa</taxon>
        <taxon>Ecdysozoa</taxon>
        <taxon>Arthropoda</taxon>
        <taxon>Chelicerata</taxon>
        <taxon>Arachnida</taxon>
        <taxon>Acari</taxon>
        <taxon>Parasitiformes</taxon>
        <taxon>Mesostigmata</taxon>
        <taxon>Gamasina</taxon>
        <taxon>Dermanyssoidea</taxon>
        <taxon>Laelapidae</taxon>
        <taxon>Tropilaelaps</taxon>
    </lineage>
</organism>
<proteinExistence type="predicted"/>
<dbReference type="EMBL" id="MNPL01025637">
    <property type="protein sequence ID" value="OQR68209.1"/>
    <property type="molecule type" value="Genomic_DNA"/>
</dbReference>
<sequence>MDSQAAVAEREFTMKQGTKPLSGERWRTSLSVRGSKDRTSIAVAEMRLNSSGGADGSRLRHLRTCSVWGPSNRRTRSGGGRGVRCAATKQLQQRRQTTTFGGGDAAAEHPSDRQQLRLTKRKGLQKKPTCLSAGNKPKNVGFFCSVCCRRLAELLIDVRCARGVQRQPSFAEPISNVTVAAGRTVTLSCVVDNLGTYKVRSSFS</sequence>
<keyword evidence="3" id="KW-1185">Reference proteome</keyword>
<dbReference type="Gene3D" id="2.60.40.10">
    <property type="entry name" value="Immunoglobulins"/>
    <property type="match status" value="1"/>
</dbReference>
<dbReference type="InParanoid" id="A0A1V9X3N4"/>
<feature type="region of interest" description="Disordered" evidence="1">
    <location>
        <begin position="94"/>
        <end position="113"/>
    </location>
</feature>
<name>A0A1V9X3N4_9ACAR</name>
<gene>
    <name evidence="2" type="ORF">BIW11_04604</name>
</gene>
<accession>A0A1V9X3N4</accession>
<dbReference type="OrthoDB" id="6538140at2759"/>
<evidence type="ECO:0000313" key="2">
    <source>
        <dbReference type="EMBL" id="OQR68209.1"/>
    </source>
</evidence>
<dbReference type="Proteomes" id="UP000192247">
    <property type="component" value="Unassembled WGS sequence"/>
</dbReference>
<dbReference type="AlphaFoldDB" id="A0A1V9X3N4"/>
<protein>
    <submittedName>
        <fullName evidence="2">Protein CEPU-1-like</fullName>
    </submittedName>
</protein>